<evidence type="ECO:0000256" key="2">
    <source>
        <dbReference type="SAM" id="Phobius"/>
    </source>
</evidence>
<feature type="compositionally biased region" description="Pro residues" evidence="1">
    <location>
        <begin position="1"/>
        <end position="10"/>
    </location>
</feature>
<evidence type="ECO:0000313" key="4">
    <source>
        <dbReference type="Proteomes" id="UP000570166"/>
    </source>
</evidence>
<gene>
    <name evidence="3" type="ORF">HZF05_18005</name>
</gene>
<dbReference type="Proteomes" id="UP000570166">
    <property type="component" value="Unassembled WGS sequence"/>
</dbReference>
<organism evidence="3 4">
    <name type="scientific">Sphingomonas chungangi</name>
    <dbReference type="NCBI Taxonomy" id="2683589"/>
    <lineage>
        <taxon>Bacteria</taxon>
        <taxon>Pseudomonadati</taxon>
        <taxon>Pseudomonadota</taxon>
        <taxon>Alphaproteobacteria</taxon>
        <taxon>Sphingomonadales</taxon>
        <taxon>Sphingomonadaceae</taxon>
        <taxon>Sphingomonas</taxon>
    </lineage>
</organism>
<keyword evidence="2" id="KW-1133">Transmembrane helix</keyword>
<reference evidence="3 4" key="1">
    <citation type="submission" date="2020-07" db="EMBL/GenBank/DDBJ databases">
        <authorList>
            <person name="Sun Q."/>
        </authorList>
    </citation>
    <scope>NUCLEOTIDE SEQUENCE [LARGE SCALE GENOMIC DNA]</scope>
    <source>
        <strain evidence="3 4">CGMCC 1.13654</strain>
    </source>
</reference>
<dbReference type="AlphaFoldDB" id="A0A838LEW7"/>
<feature type="region of interest" description="Disordered" evidence="1">
    <location>
        <begin position="1"/>
        <end position="34"/>
    </location>
</feature>
<evidence type="ECO:0000256" key="1">
    <source>
        <dbReference type="SAM" id="MobiDB-lite"/>
    </source>
</evidence>
<keyword evidence="4" id="KW-1185">Reference proteome</keyword>
<keyword evidence="2" id="KW-0472">Membrane</keyword>
<feature type="transmembrane region" description="Helical" evidence="2">
    <location>
        <begin position="46"/>
        <end position="65"/>
    </location>
</feature>
<accession>A0A838LEW7</accession>
<proteinExistence type="predicted"/>
<feature type="region of interest" description="Disordered" evidence="1">
    <location>
        <begin position="118"/>
        <end position="146"/>
    </location>
</feature>
<comment type="caution">
    <text evidence="3">The sequence shown here is derived from an EMBL/GenBank/DDBJ whole genome shotgun (WGS) entry which is preliminary data.</text>
</comment>
<evidence type="ECO:0000313" key="3">
    <source>
        <dbReference type="EMBL" id="MBA2935978.1"/>
    </source>
</evidence>
<dbReference type="RefSeq" id="WP_160363883.1">
    <property type="nucleotide sequence ID" value="NZ_JACEIB010000027.1"/>
</dbReference>
<name>A0A838LEW7_9SPHN</name>
<dbReference type="EMBL" id="JACEIB010000027">
    <property type="protein sequence ID" value="MBA2935978.1"/>
    <property type="molecule type" value="Genomic_DNA"/>
</dbReference>
<protein>
    <submittedName>
        <fullName evidence="3">Uncharacterized protein</fullName>
    </submittedName>
</protein>
<keyword evidence="2" id="KW-0812">Transmembrane</keyword>
<feature type="region of interest" description="Disordered" evidence="1">
    <location>
        <begin position="73"/>
        <end position="92"/>
    </location>
</feature>
<sequence length="146" mass="15843">MTQPGDPPPGSSRSIYERLGLTPSPNAAPLRRPVPIVPAPPAGRKILRYLIGIPLLVAGLALLWMNLPLGGGGPAFAPSSSSEDERRMDSQDAQIKQLELRIEMLEMKVHALQQINGYPEEHGLASRPRPAPRTETSTDIERPADN</sequence>